<dbReference type="Gene3D" id="2.130.10.10">
    <property type="entry name" value="YVTN repeat-like/Quinoprotein amine dehydrogenase"/>
    <property type="match status" value="1"/>
</dbReference>
<comment type="caution">
    <text evidence="1">The sequence shown here is derived from an EMBL/GenBank/DDBJ whole genome shotgun (WGS) entry which is preliminary data.</text>
</comment>
<evidence type="ECO:0000313" key="1">
    <source>
        <dbReference type="EMBL" id="GAA2455961.1"/>
    </source>
</evidence>
<dbReference type="SUPFAM" id="SSF50969">
    <property type="entry name" value="YVTN repeat-like/Quinoprotein amine dehydrogenase"/>
    <property type="match status" value="1"/>
</dbReference>
<protein>
    <recommendedName>
        <fullName evidence="3">WD40 repeat domain-containing protein</fullName>
    </recommendedName>
</protein>
<gene>
    <name evidence="1" type="ORF">GCM10010191_89090</name>
</gene>
<evidence type="ECO:0008006" key="3">
    <source>
        <dbReference type="Google" id="ProtNLM"/>
    </source>
</evidence>
<dbReference type="EMBL" id="BAAARW010000044">
    <property type="protein sequence ID" value="GAA2455961.1"/>
    <property type="molecule type" value="Genomic_DNA"/>
</dbReference>
<reference evidence="1 2" key="1">
    <citation type="journal article" date="2019" name="Int. J. Syst. Evol. Microbiol.">
        <title>The Global Catalogue of Microorganisms (GCM) 10K type strain sequencing project: providing services to taxonomists for standard genome sequencing and annotation.</title>
        <authorList>
            <consortium name="The Broad Institute Genomics Platform"/>
            <consortium name="The Broad Institute Genome Sequencing Center for Infectious Disease"/>
            <person name="Wu L."/>
            <person name="Ma J."/>
        </authorList>
    </citation>
    <scope>NUCLEOTIDE SEQUENCE [LARGE SCALE GENOMIC DNA]</scope>
    <source>
        <strain evidence="1 2">JCM 3325</strain>
    </source>
</reference>
<keyword evidence="2" id="KW-1185">Reference proteome</keyword>
<organism evidence="1 2">
    <name type="scientific">Actinomadura vinacea</name>
    <dbReference type="NCBI Taxonomy" id="115336"/>
    <lineage>
        <taxon>Bacteria</taxon>
        <taxon>Bacillati</taxon>
        <taxon>Actinomycetota</taxon>
        <taxon>Actinomycetes</taxon>
        <taxon>Streptosporangiales</taxon>
        <taxon>Thermomonosporaceae</taxon>
        <taxon>Actinomadura</taxon>
    </lineage>
</organism>
<accession>A0ABN3KCK9</accession>
<evidence type="ECO:0000313" key="2">
    <source>
        <dbReference type="Proteomes" id="UP001501231"/>
    </source>
</evidence>
<sequence length="290" mass="30885">MYLDLTGIPDIQVPAAELVPFSPEDGLGCDIAFSDDGRLLAAISYEGTLVVFETAGWAEVCRVMEAVNFAFPRLMWVPGGTVVTIAAADDDTIEQVAFDPRTGDSVAVPAEAGVRRSRTGRVRATFGYDAGIEVLIEDGTGPRRHRTGPDLLFEAVSFTADETRMYAATLDGGVYLLEPPEADRLTKTLPMMPAVATLAVAPDGRHLAVYGVPSADGEEYVIAVVRLEDEVVVASHDLGHHVSTLAWSPDGTTLAALVMRDRDAGGDVEVIRIMTAGGDRVPSQLATHHP</sequence>
<dbReference type="InterPro" id="IPR001680">
    <property type="entry name" value="WD40_rpt"/>
</dbReference>
<dbReference type="Pfam" id="PF00400">
    <property type="entry name" value="WD40"/>
    <property type="match status" value="1"/>
</dbReference>
<dbReference type="InterPro" id="IPR015943">
    <property type="entry name" value="WD40/YVTN_repeat-like_dom_sf"/>
</dbReference>
<dbReference type="Proteomes" id="UP001501231">
    <property type="component" value="Unassembled WGS sequence"/>
</dbReference>
<proteinExistence type="predicted"/>
<dbReference type="InterPro" id="IPR011044">
    <property type="entry name" value="Quino_amine_DH_bsu"/>
</dbReference>
<name>A0ABN3KCK9_9ACTN</name>